<proteinExistence type="predicted"/>
<dbReference type="SUPFAM" id="SSF49503">
    <property type="entry name" value="Cupredoxins"/>
    <property type="match status" value="3"/>
</dbReference>
<dbReference type="InterPro" id="IPR045087">
    <property type="entry name" value="Cu-oxidase_fam"/>
</dbReference>
<dbReference type="InterPro" id="IPR033138">
    <property type="entry name" value="Cu_oxidase_CS"/>
</dbReference>
<evidence type="ECO:0000313" key="5">
    <source>
        <dbReference type="EMBL" id="AGA64162.1"/>
    </source>
</evidence>
<keyword evidence="2" id="KW-0560">Oxidoreductase</keyword>
<evidence type="ECO:0000256" key="2">
    <source>
        <dbReference type="ARBA" id="ARBA00023002"/>
    </source>
</evidence>
<dbReference type="Pfam" id="PF07732">
    <property type="entry name" value="Cu-oxidase_3"/>
    <property type="match status" value="1"/>
</dbReference>
<keyword evidence="6" id="KW-1185">Reference proteome</keyword>
<sequence>MYINRRKFIIGSTAAAIYGYLGKKKVQSSPLDYEPLKLETRIISALLTEKNHTQGIMVYGNNNIPPVIKMQRGKKFHARLYNGIGEPTTIHWHGLRIPNNMDGVPFLTQSYVYPNDVFDYTFIPPDGGTFWCHPHGNALTQMDRGLTAVVVVEDPKDPKFDEEIILNIRDWHLDKNAQFIEFNANKSNEYSSLEAIQLTNWKKEPQYDIPTNGFTRVRIVSTDTKRIIRLKLKGAQAKVIALDGYPIKEDFVLEHLMIAPGQRIDLAMLIPNEGDIAQLWDIGGKKPSKISSFRAIGSSLKRHLNDLGPLTPNQLPEPDLSSLKEISFTLASIEEKNLQNNNIGNSSRNSFWGRNENPWGNDLSPLAEMKIGKTYVLNIDNPTPQAHPLHLHGLLLKPIYSSIQQVKPYFSDTYLILPDEKVRLAVVADKLGDWVFHCDIIEQQKSGMSSYIRVA</sequence>
<dbReference type="PATRIC" id="fig|1215343.11.peg.177"/>
<protein>
    <submittedName>
        <fullName evidence="5">Multicopper oxidase</fullName>
    </submittedName>
</protein>
<dbReference type="Gene3D" id="2.60.40.420">
    <property type="entry name" value="Cupredoxins - blue copper proteins"/>
    <property type="match status" value="3"/>
</dbReference>
<dbReference type="PANTHER" id="PTHR11709:SF2">
    <property type="entry name" value="MULTICOPPER OXIDASE LPR1"/>
    <property type="match status" value="1"/>
</dbReference>
<dbReference type="RefSeq" id="WP_015272589.1">
    <property type="nucleotide sequence ID" value="NC_019907.1"/>
</dbReference>
<keyword evidence="1" id="KW-0479">Metal-binding</keyword>
<evidence type="ECO:0000313" key="6">
    <source>
        <dbReference type="Proteomes" id="UP000010799"/>
    </source>
</evidence>
<dbReference type="Pfam" id="PF07731">
    <property type="entry name" value="Cu-oxidase_2"/>
    <property type="match status" value="1"/>
</dbReference>
<dbReference type="GO" id="GO:0030288">
    <property type="term" value="C:outer membrane-bounded periplasmic space"/>
    <property type="evidence" value="ECO:0007669"/>
    <property type="project" value="TreeGrafter"/>
</dbReference>
<dbReference type="STRING" id="1215343.B488_01690"/>
<dbReference type="InterPro" id="IPR011707">
    <property type="entry name" value="Cu-oxidase-like_N"/>
</dbReference>
<accession>L0ET84</accession>
<dbReference type="PANTHER" id="PTHR11709">
    <property type="entry name" value="MULTI-COPPER OXIDASE"/>
    <property type="match status" value="1"/>
</dbReference>
<evidence type="ECO:0000259" key="4">
    <source>
        <dbReference type="Pfam" id="PF07732"/>
    </source>
</evidence>
<dbReference type="eggNOG" id="COG2132">
    <property type="taxonomic scope" value="Bacteria"/>
</dbReference>
<dbReference type="PROSITE" id="PS00079">
    <property type="entry name" value="MULTICOPPER_OXIDASE1"/>
    <property type="match status" value="1"/>
</dbReference>
<feature type="domain" description="Plastocyanin-like" evidence="4">
    <location>
        <begin position="50"/>
        <end position="156"/>
    </location>
</feature>
<dbReference type="AlphaFoldDB" id="L0ET84"/>
<organism evidence="5 6">
    <name type="scientific">Liberibacter crescens (strain BT-1)</name>
    <dbReference type="NCBI Taxonomy" id="1215343"/>
    <lineage>
        <taxon>Bacteria</taxon>
        <taxon>Pseudomonadati</taxon>
        <taxon>Pseudomonadota</taxon>
        <taxon>Alphaproteobacteria</taxon>
        <taxon>Hyphomicrobiales</taxon>
        <taxon>Rhizobiaceae</taxon>
        <taxon>Liberibacter</taxon>
    </lineage>
</organism>
<dbReference type="Proteomes" id="UP000010799">
    <property type="component" value="Chromosome"/>
</dbReference>
<feature type="domain" description="Plastocyanin-like" evidence="3">
    <location>
        <begin position="343"/>
        <end position="452"/>
    </location>
</feature>
<dbReference type="InterPro" id="IPR011706">
    <property type="entry name" value="Cu-oxidase_C"/>
</dbReference>
<dbReference type="EMBL" id="CP003789">
    <property type="protein sequence ID" value="AGA64162.1"/>
    <property type="molecule type" value="Genomic_DNA"/>
</dbReference>
<gene>
    <name evidence="5" type="ordered locus">B488_01690</name>
</gene>
<dbReference type="KEGG" id="lcc:B488_01690"/>
<name>L0ET84_LIBCB</name>
<dbReference type="GO" id="GO:0005507">
    <property type="term" value="F:copper ion binding"/>
    <property type="evidence" value="ECO:0007669"/>
    <property type="project" value="InterPro"/>
</dbReference>
<dbReference type="CDD" id="cd13861">
    <property type="entry name" value="CuRO_1_CumA_like"/>
    <property type="match status" value="1"/>
</dbReference>
<dbReference type="HOGENOM" id="CLU_009100_6_1_5"/>
<reference evidence="5 6" key="1">
    <citation type="journal article" date="2012" name="Stand. Genomic Sci.">
        <title>Complete genome sequence of Liberibacter crescens BT-1.</title>
        <authorList>
            <person name="Leonard M.T."/>
            <person name="Fagen J.R."/>
            <person name="Davis-Richardson A.G."/>
            <person name="Davis M.J."/>
            <person name="Triplett E.W."/>
        </authorList>
    </citation>
    <scope>NUCLEOTIDE SEQUENCE [LARGE SCALE GENOMIC DNA]</scope>
    <source>
        <strain evidence="5 6">BT-1</strain>
    </source>
</reference>
<evidence type="ECO:0000256" key="1">
    <source>
        <dbReference type="ARBA" id="ARBA00022723"/>
    </source>
</evidence>
<dbReference type="InterPro" id="IPR008972">
    <property type="entry name" value="Cupredoxin"/>
</dbReference>
<evidence type="ECO:0000259" key="3">
    <source>
        <dbReference type="Pfam" id="PF07731"/>
    </source>
</evidence>
<dbReference type="GO" id="GO:0016491">
    <property type="term" value="F:oxidoreductase activity"/>
    <property type="evidence" value="ECO:0007669"/>
    <property type="project" value="UniProtKB-KW"/>
</dbReference>